<proteinExistence type="predicted"/>
<dbReference type="Gene3D" id="3.90.1200.10">
    <property type="match status" value="1"/>
</dbReference>
<evidence type="ECO:0000313" key="2">
    <source>
        <dbReference type="Proteomes" id="UP000289821"/>
    </source>
</evidence>
<dbReference type="AlphaFoldDB" id="A0A4Q0NVR4"/>
<dbReference type="RefSeq" id="WP_128761239.1">
    <property type="nucleotide sequence ID" value="NZ_QOVI01000003.1"/>
</dbReference>
<dbReference type="EMBL" id="QOVI01000003">
    <property type="protein sequence ID" value="RXG15684.1"/>
    <property type="molecule type" value="Genomic_DNA"/>
</dbReference>
<accession>A0A4Q0NVR4</accession>
<dbReference type="Proteomes" id="UP000289821">
    <property type="component" value="Unassembled WGS sequence"/>
</dbReference>
<reference evidence="1 2" key="1">
    <citation type="submission" date="2018-07" db="EMBL/GenBank/DDBJ databases">
        <title>Leeuwenhoekiella genomics.</title>
        <authorList>
            <person name="Tahon G."/>
            <person name="Willems A."/>
        </authorList>
    </citation>
    <scope>NUCLEOTIDE SEQUENCE [LARGE SCALE GENOMIC DNA]</scope>
    <source>
        <strain evidence="1 2">R-50232</strain>
    </source>
</reference>
<name>A0A4Q0NVR4_9FLAO</name>
<sequence length="545" mass="63809">MAQDQEIDGRISFKYDSDWNTLTELDRFRKELCDDILEPYILNQRWYGGKASALKYIEIIDCFPIEDDHDLFYGIVLEVNFKEAFVHNYFLPIAFVTDQSLIGDKFIAHLNLNGTSGFLVDALLLESFRKQIFEKILEGEKYRYKEVAYRRGRSNTAQSYKSSKLMGVEQSNTSIVYNDSYILKIFRRVYVDENPDYEISKYLTMKGIFKNTPKYLGSITLKFSNKNVITLGLMQELVPNQGDAWEYFVHNLKLTFEELSRQKPKLETLRPTRYLQQIAITDIPPALLAWCPVAFFEDVSQLALRTAQMHIALGQERVNTAFTPQAFSSDYSVWLKNRLIYQFENRINLVENNLHKLEGLQLDLANELLSKKKIIRKQLLDFDEALLKSERLRIHGDYHLGQVLVKDRDFYIIDFEGEPESTIRDRKVKQPPIKDIAGIFRSFNYAIYATIFNNFEQYSYALEELFEVAEVLYSHIVGVFLKTYINEVQTANLNIGYIKEIEFLLQYCLLEKAVYELGYELNARPRWAIIPLKGISNILNQQHYE</sequence>
<organism evidence="1 2">
    <name type="scientific">Leeuwenhoekiella aestuarii</name>
    <dbReference type="NCBI Taxonomy" id="2249426"/>
    <lineage>
        <taxon>Bacteria</taxon>
        <taxon>Pseudomonadati</taxon>
        <taxon>Bacteroidota</taxon>
        <taxon>Flavobacteriia</taxon>
        <taxon>Flavobacteriales</taxon>
        <taxon>Flavobacteriaceae</taxon>
        <taxon>Leeuwenhoekiella</taxon>
    </lineage>
</organism>
<gene>
    <name evidence="1" type="ORF">DSM04_103573</name>
</gene>
<comment type="caution">
    <text evidence="1">The sequence shown here is derived from an EMBL/GenBank/DDBJ whole genome shotgun (WGS) entry which is preliminary data.</text>
</comment>
<dbReference type="GO" id="GO:0016740">
    <property type="term" value="F:transferase activity"/>
    <property type="evidence" value="ECO:0007669"/>
    <property type="project" value="UniProtKB-KW"/>
</dbReference>
<keyword evidence="2" id="KW-1185">Reference proteome</keyword>
<dbReference type="InterPro" id="IPR011009">
    <property type="entry name" value="Kinase-like_dom_sf"/>
</dbReference>
<dbReference type="OrthoDB" id="9806009at2"/>
<dbReference type="SUPFAM" id="SSF56112">
    <property type="entry name" value="Protein kinase-like (PK-like)"/>
    <property type="match status" value="1"/>
</dbReference>
<protein>
    <submittedName>
        <fullName evidence="1">Maltose alpha-D-glucosyltransferase/alpha-amylase</fullName>
    </submittedName>
</protein>
<keyword evidence="1" id="KW-0808">Transferase</keyword>
<evidence type="ECO:0000313" key="1">
    <source>
        <dbReference type="EMBL" id="RXG15684.1"/>
    </source>
</evidence>